<reference evidence="4" key="1">
    <citation type="submission" date="2021-06" db="EMBL/GenBank/DDBJ databases">
        <authorList>
            <person name="Hodson N. C."/>
            <person name="Mongue J. A."/>
            <person name="Jaron S. K."/>
        </authorList>
    </citation>
    <scope>NUCLEOTIDE SEQUENCE</scope>
</reference>
<organism evidence="4 5">
    <name type="scientific">Allacma fusca</name>
    <dbReference type="NCBI Taxonomy" id="39272"/>
    <lineage>
        <taxon>Eukaryota</taxon>
        <taxon>Metazoa</taxon>
        <taxon>Ecdysozoa</taxon>
        <taxon>Arthropoda</taxon>
        <taxon>Hexapoda</taxon>
        <taxon>Collembola</taxon>
        <taxon>Symphypleona</taxon>
        <taxon>Sminthuridae</taxon>
        <taxon>Allacma</taxon>
    </lineage>
</organism>
<dbReference type="GO" id="GO:0042302">
    <property type="term" value="F:structural constituent of cuticle"/>
    <property type="evidence" value="ECO:0007669"/>
    <property type="project" value="UniProtKB-UniRule"/>
</dbReference>
<dbReference type="InterPro" id="IPR000618">
    <property type="entry name" value="Insect_cuticle"/>
</dbReference>
<evidence type="ECO:0000313" key="4">
    <source>
        <dbReference type="EMBL" id="CAG7828918.1"/>
    </source>
</evidence>
<gene>
    <name evidence="4" type="ORF">AFUS01_LOCUS38811</name>
</gene>
<keyword evidence="3" id="KW-0732">Signal</keyword>
<dbReference type="AlphaFoldDB" id="A0A8J2L520"/>
<dbReference type="OrthoDB" id="6629557at2759"/>
<evidence type="ECO:0000256" key="3">
    <source>
        <dbReference type="SAM" id="SignalP"/>
    </source>
</evidence>
<dbReference type="InterPro" id="IPR031311">
    <property type="entry name" value="CHIT_BIND_RR_consensus"/>
</dbReference>
<feature type="signal peptide" evidence="3">
    <location>
        <begin position="1"/>
        <end position="18"/>
    </location>
</feature>
<keyword evidence="5" id="KW-1185">Reference proteome</keyword>
<evidence type="ECO:0000256" key="2">
    <source>
        <dbReference type="PROSITE-ProRule" id="PRU00497"/>
    </source>
</evidence>
<evidence type="ECO:0000256" key="1">
    <source>
        <dbReference type="ARBA" id="ARBA00022460"/>
    </source>
</evidence>
<dbReference type="Pfam" id="PF00379">
    <property type="entry name" value="Chitin_bind_4"/>
    <property type="match status" value="1"/>
</dbReference>
<feature type="chain" id="PRO_5035144288" evidence="3">
    <location>
        <begin position="19"/>
        <end position="111"/>
    </location>
</feature>
<dbReference type="Proteomes" id="UP000708208">
    <property type="component" value="Unassembled WGS sequence"/>
</dbReference>
<comment type="caution">
    <text evidence="4">The sequence shown here is derived from an EMBL/GenBank/DDBJ whole genome shotgun (WGS) entry which is preliminary data.</text>
</comment>
<name>A0A8J2L520_9HEXA</name>
<proteinExistence type="predicted"/>
<keyword evidence="1 2" id="KW-0193">Cuticle</keyword>
<accession>A0A8J2L520</accession>
<sequence length="111" mass="12482">MNTMILLAFVATLGMALAAPQDVQILKSEQDVVAPERFRYDVVLSDQTEYKQSGLISNPQEPDQEKRELQVEGQYSFVSKEGDKVRVSYTADATGYKPLVYINEVLQNPPQ</sequence>
<evidence type="ECO:0000313" key="5">
    <source>
        <dbReference type="Proteomes" id="UP000708208"/>
    </source>
</evidence>
<protein>
    <submittedName>
        <fullName evidence="4">Uncharacterized protein</fullName>
    </submittedName>
</protein>
<dbReference type="PROSITE" id="PS51155">
    <property type="entry name" value="CHIT_BIND_RR_2"/>
    <property type="match status" value="1"/>
</dbReference>
<dbReference type="PROSITE" id="PS00233">
    <property type="entry name" value="CHIT_BIND_RR_1"/>
    <property type="match status" value="1"/>
</dbReference>
<dbReference type="EMBL" id="CAJVCH010549348">
    <property type="protein sequence ID" value="CAG7828918.1"/>
    <property type="molecule type" value="Genomic_DNA"/>
</dbReference>